<dbReference type="OrthoDB" id="5975154at2759"/>
<dbReference type="Proteomes" id="UP000515135">
    <property type="component" value="Unplaced"/>
</dbReference>
<dbReference type="GO" id="GO:0004888">
    <property type="term" value="F:transmembrane signaling receptor activity"/>
    <property type="evidence" value="ECO:0007669"/>
    <property type="project" value="InterPro"/>
</dbReference>
<keyword evidence="4 5" id="KW-0472">Membrane</keyword>
<dbReference type="SUPFAM" id="SSF90112">
    <property type="entry name" value="Neurotransmitter-gated ion-channel transmembrane pore"/>
    <property type="match status" value="1"/>
</dbReference>
<feature type="domain" description="Neurotransmitter-gated ion-channel ligand-binding" evidence="6">
    <location>
        <begin position="60"/>
        <end position="248"/>
    </location>
</feature>
<keyword evidence="3 5" id="KW-1133">Transmembrane helix</keyword>
<dbReference type="InterPro" id="IPR036734">
    <property type="entry name" value="Neur_chan_lig-bd_sf"/>
</dbReference>
<dbReference type="PANTHER" id="PTHR18945">
    <property type="entry name" value="NEUROTRANSMITTER GATED ION CHANNEL"/>
    <property type="match status" value="1"/>
</dbReference>
<sequence length="414" mass="47282">MDSRHVRFCLLDEPMASHGSFEPTDDAGTTMSETGVLAVLKQIANNQRISSSEVWHKKRADGKKVRVLIKASIVTLTDIDTVKQSFSAEVWLSACFKEPLLKGKKDREEVDWADQWDPRIVLFNAVTVDKEEIKHNLILNNDMDDIPIVQITRRVQATFKEPMKLANFPFDYQKLTIKLRSRWPIDQVELRKNMGAKDTIRTDTFTASQEWKLYGHLLCEHDVTKRDLSTSDKQFPLYNITLHVKRKTGFYVWNVALLMFLIMSLSFTAFSVSPDKPESRLSVSLTLLLTSVAFKFMVSQNLPTISYLTLLDKYVLLCMIFQCLVAVQNALVSAVPNPQVFDRISMAVLGGLVIFAHLVFGILIWRKKRKTNALLSRAKKEYLRTGTSIERFFQRTKCSITGFTDGEVTRVQGS</sequence>
<dbReference type="Gene3D" id="2.70.170.10">
    <property type="entry name" value="Neurotransmitter-gated ion-channel ligand-binding domain"/>
    <property type="match status" value="1"/>
</dbReference>
<feature type="domain" description="Neurotransmitter-gated ion-channel transmembrane" evidence="7">
    <location>
        <begin position="261"/>
        <end position="335"/>
    </location>
</feature>
<dbReference type="FunFam" id="2.70.170.10:FF:000053">
    <property type="entry name" value="Predicted protein"/>
    <property type="match status" value="1"/>
</dbReference>
<feature type="transmembrane region" description="Helical" evidence="5">
    <location>
        <begin position="250"/>
        <end position="270"/>
    </location>
</feature>
<evidence type="ECO:0000313" key="8">
    <source>
        <dbReference type="Proteomes" id="UP000515135"/>
    </source>
</evidence>
<evidence type="ECO:0000256" key="1">
    <source>
        <dbReference type="ARBA" id="ARBA00004141"/>
    </source>
</evidence>
<feature type="transmembrane region" description="Helical" evidence="5">
    <location>
        <begin position="344"/>
        <end position="365"/>
    </location>
</feature>
<dbReference type="InterPro" id="IPR038050">
    <property type="entry name" value="Neuro_actylchol_rec"/>
</dbReference>
<proteinExistence type="predicted"/>
<evidence type="ECO:0000256" key="5">
    <source>
        <dbReference type="SAM" id="Phobius"/>
    </source>
</evidence>
<name>A0A6P4ZJX1_BRABE</name>
<feature type="transmembrane region" description="Helical" evidence="5">
    <location>
        <begin position="314"/>
        <end position="332"/>
    </location>
</feature>
<dbReference type="Gene3D" id="1.20.58.390">
    <property type="entry name" value="Neurotransmitter-gated ion-channel transmembrane domain"/>
    <property type="match status" value="1"/>
</dbReference>
<dbReference type="InterPro" id="IPR006202">
    <property type="entry name" value="Neur_chan_lig-bd"/>
</dbReference>
<dbReference type="RefSeq" id="XP_019637088.1">
    <property type="nucleotide sequence ID" value="XM_019781529.1"/>
</dbReference>
<dbReference type="InterPro" id="IPR036719">
    <property type="entry name" value="Neuro-gated_channel_TM_sf"/>
</dbReference>
<gene>
    <name evidence="9" type="primary">LOC109479547</name>
</gene>
<dbReference type="SUPFAM" id="SSF63712">
    <property type="entry name" value="Nicotinic receptor ligand binding domain-like"/>
    <property type="match status" value="1"/>
</dbReference>
<dbReference type="FunFam" id="1.20.58.390:FF:000100">
    <property type="entry name" value="Predicted protein"/>
    <property type="match status" value="1"/>
</dbReference>
<evidence type="ECO:0000259" key="6">
    <source>
        <dbReference type="Pfam" id="PF02931"/>
    </source>
</evidence>
<comment type="subcellular location">
    <subcellularLocation>
        <location evidence="1">Membrane</location>
        <topology evidence="1">Multi-pass membrane protein</topology>
    </subcellularLocation>
</comment>
<dbReference type="InterPro" id="IPR006201">
    <property type="entry name" value="Neur_channel"/>
</dbReference>
<protein>
    <submittedName>
        <fullName evidence="9">Neuronal acetylcholine receptor subunit alpha-9-I-like</fullName>
    </submittedName>
</protein>
<evidence type="ECO:0000256" key="2">
    <source>
        <dbReference type="ARBA" id="ARBA00022692"/>
    </source>
</evidence>
<keyword evidence="2 5" id="KW-0812">Transmembrane</keyword>
<evidence type="ECO:0000256" key="3">
    <source>
        <dbReference type="ARBA" id="ARBA00022989"/>
    </source>
</evidence>
<feature type="transmembrane region" description="Helical" evidence="5">
    <location>
        <begin position="282"/>
        <end position="302"/>
    </location>
</feature>
<dbReference type="KEGG" id="bbel:109479547"/>
<dbReference type="GeneID" id="109479547"/>
<evidence type="ECO:0000256" key="4">
    <source>
        <dbReference type="ARBA" id="ARBA00023136"/>
    </source>
</evidence>
<dbReference type="GO" id="GO:0016020">
    <property type="term" value="C:membrane"/>
    <property type="evidence" value="ECO:0007669"/>
    <property type="project" value="UniProtKB-SubCell"/>
</dbReference>
<evidence type="ECO:0000313" key="9">
    <source>
        <dbReference type="RefSeq" id="XP_019637088.1"/>
    </source>
</evidence>
<dbReference type="InterPro" id="IPR006029">
    <property type="entry name" value="Neurotrans-gated_channel_TM"/>
</dbReference>
<dbReference type="AlphaFoldDB" id="A0A6P4ZJX1"/>
<dbReference type="Pfam" id="PF02932">
    <property type="entry name" value="Neur_chan_memb"/>
    <property type="match status" value="1"/>
</dbReference>
<reference evidence="9" key="1">
    <citation type="submission" date="2025-08" db="UniProtKB">
        <authorList>
            <consortium name="RefSeq"/>
        </authorList>
    </citation>
    <scope>IDENTIFICATION</scope>
    <source>
        <tissue evidence="9">Gonad</tissue>
    </source>
</reference>
<dbReference type="GO" id="GO:0005230">
    <property type="term" value="F:extracellular ligand-gated monoatomic ion channel activity"/>
    <property type="evidence" value="ECO:0007669"/>
    <property type="project" value="InterPro"/>
</dbReference>
<dbReference type="Pfam" id="PF02931">
    <property type="entry name" value="Neur_chan_LBD"/>
    <property type="match status" value="1"/>
</dbReference>
<accession>A0A6P4ZJX1</accession>
<organism evidence="8 9">
    <name type="scientific">Branchiostoma belcheri</name>
    <name type="common">Amphioxus</name>
    <dbReference type="NCBI Taxonomy" id="7741"/>
    <lineage>
        <taxon>Eukaryota</taxon>
        <taxon>Metazoa</taxon>
        <taxon>Chordata</taxon>
        <taxon>Cephalochordata</taxon>
        <taxon>Leptocardii</taxon>
        <taxon>Amphioxiformes</taxon>
        <taxon>Branchiostomatidae</taxon>
        <taxon>Branchiostoma</taxon>
    </lineage>
</organism>
<evidence type="ECO:0000259" key="7">
    <source>
        <dbReference type="Pfam" id="PF02932"/>
    </source>
</evidence>
<keyword evidence="8" id="KW-1185">Reference proteome</keyword>